<dbReference type="EMBL" id="FZOD01000081">
    <property type="protein sequence ID" value="SNT60970.1"/>
    <property type="molecule type" value="Genomic_DNA"/>
</dbReference>
<keyword evidence="4" id="KW-0560">Oxidoreductase</keyword>
<dbReference type="PANTHER" id="PTHR13789:SF318">
    <property type="entry name" value="GERANYLGERANYL DIPHOSPHATE REDUCTASE"/>
    <property type="match status" value="1"/>
</dbReference>
<feature type="domain" description="FAD-binding" evidence="6">
    <location>
        <begin position="5"/>
        <end position="350"/>
    </location>
</feature>
<accession>A0A239NRU6</accession>
<evidence type="ECO:0000313" key="8">
    <source>
        <dbReference type="EMBL" id="SNT60970.1"/>
    </source>
</evidence>
<dbReference type="Proteomes" id="UP000198282">
    <property type="component" value="Unassembled WGS sequence"/>
</dbReference>
<evidence type="ECO:0000313" key="7">
    <source>
        <dbReference type="EMBL" id="SNT57412.1"/>
    </source>
</evidence>
<keyword evidence="5" id="KW-0503">Monooxygenase</keyword>
<dbReference type="RefSeq" id="WP_089212454.1">
    <property type="nucleotide sequence ID" value="NZ_FZOD01000066.1"/>
</dbReference>
<protein>
    <submittedName>
        <fullName evidence="7">Salicylate hydroxylase</fullName>
    </submittedName>
</protein>
<keyword evidence="9" id="KW-1185">Reference proteome</keyword>
<evidence type="ECO:0000313" key="9">
    <source>
        <dbReference type="Proteomes" id="UP000198282"/>
    </source>
</evidence>
<dbReference type="PRINTS" id="PR00420">
    <property type="entry name" value="RNGMNOXGNASE"/>
</dbReference>
<dbReference type="EMBL" id="FZOD01000066">
    <property type="protein sequence ID" value="SNT57412.1"/>
    <property type="molecule type" value="Genomic_DNA"/>
</dbReference>
<evidence type="ECO:0000256" key="3">
    <source>
        <dbReference type="ARBA" id="ARBA00022827"/>
    </source>
</evidence>
<dbReference type="SUPFAM" id="SSF54373">
    <property type="entry name" value="FAD-linked reductases, C-terminal domain"/>
    <property type="match status" value="1"/>
</dbReference>
<dbReference type="PANTHER" id="PTHR13789">
    <property type="entry name" value="MONOOXYGENASE"/>
    <property type="match status" value="1"/>
</dbReference>
<keyword evidence="3" id="KW-0274">FAD</keyword>
<name>A0A239NRU6_9ACTN</name>
<evidence type="ECO:0000256" key="4">
    <source>
        <dbReference type="ARBA" id="ARBA00023002"/>
    </source>
</evidence>
<dbReference type="GO" id="GO:0071949">
    <property type="term" value="F:FAD binding"/>
    <property type="evidence" value="ECO:0007669"/>
    <property type="project" value="InterPro"/>
</dbReference>
<evidence type="ECO:0000259" key="6">
    <source>
        <dbReference type="Pfam" id="PF01494"/>
    </source>
</evidence>
<evidence type="ECO:0000256" key="2">
    <source>
        <dbReference type="ARBA" id="ARBA00022630"/>
    </source>
</evidence>
<proteinExistence type="predicted"/>
<evidence type="ECO:0000256" key="5">
    <source>
        <dbReference type="ARBA" id="ARBA00023033"/>
    </source>
</evidence>
<comment type="cofactor">
    <cofactor evidence="1">
        <name>FAD</name>
        <dbReference type="ChEBI" id="CHEBI:57692"/>
    </cofactor>
</comment>
<dbReference type="OrthoDB" id="9782160at2"/>
<dbReference type="InterPro" id="IPR050493">
    <property type="entry name" value="FAD-dep_Monooxygenase_BioMet"/>
</dbReference>
<dbReference type="SUPFAM" id="SSF51905">
    <property type="entry name" value="FAD/NAD(P)-binding domain"/>
    <property type="match status" value="1"/>
</dbReference>
<gene>
    <name evidence="7" type="ORF">SAMN05216276_106649</name>
    <name evidence="8" type="ORF">SAMN05216276_10815</name>
</gene>
<organism evidence="7 9">
    <name type="scientific">Streptosporangium subroseum</name>
    <dbReference type="NCBI Taxonomy" id="106412"/>
    <lineage>
        <taxon>Bacteria</taxon>
        <taxon>Bacillati</taxon>
        <taxon>Actinomycetota</taxon>
        <taxon>Actinomycetes</taxon>
        <taxon>Streptosporangiales</taxon>
        <taxon>Streptosporangiaceae</taxon>
        <taxon>Streptosporangium</taxon>
    </lineage>
</organism>
<dbReference type="GO" id="GO:0004497">
    <property type="term" value="F:monooxygenase activity"/>
    <property type="evidence" value="ECO:0007669"/>
    <property type="project" value="UniProtKB-KW"/>
</dbReference>
<dbReference type="InterPro" id="IPR002938">
    <property type="entry name" value="FAD-bd"/>
</dbReference>
<dbReference type="AlphaFoldDB" id="A0A239NRU6"/>
<keyword evidence="2" id="KW-0285">Flavoprotein</keyword>
<dbReference type="Pfam" id="PF01494">
    <property type="entry name" value="FAD_binding_3"/>
    <property type="match status" value="1"/>
</dbReference>
<evidence type="ECO:0000256" key="1">
    <source>
        <dbReference type="ARBA" id="ARBA00001974"/>
    </source>
</evidence>
<sequence length="392" mass="42463">MSDGEILVIGGGIGGLTAALAIARSGRAVRVLERAPEFAEIGAGLQLAPNATRLLDRLGVLDACVEAGVLPERLVFNDALTGARLTHLDLGEDFRRRYGGPYVVMHRSDLLRILVEACRTHGVALENGREVDEVTTEPGGVTVTCADGSRHTGVLAVAADGLRSGVRGRLSDDQPIDSGYVAYRGTIPMDEVTGPISLSEVVVWFGPGLHLVQYPLRSGRLLNQVAVFRSPGFAAGDPDWGNPDELDAAFSVTCEPVRRALPSLWRNNRWPMYDREPLDNWLTGRTVLLGDAAHPMLQYLAQGACQAIEDGVSLADSLDRHLTDAAPDAVSVDKALHAYQDERIPRTSHIQRTARVWGDMWHIDGVGALLRNEVFTGRAVDDYRHVDPIYGA</sequence>
<dbReference type="Gene3D" id="3.50.50.60">
    <property type="entry name" value="FAD/NAD(P)-binding domain"/>
    <property type="match status" value="1"/>
</dbReference>
<dbReference type="InterPro" id="IPR036188">
    <property type="entry name" value="FAD/NAD-bd_sf"/>
</dbReference>
<reference evidence="7 9" key="1">
    <citation type="submission" date="2017-06" db="EMBL/GenBank/DDBJ databases">
        <authorList>
            <person name="Kim H.J."/>
            <person name="Triplett B.A."/>
        </authorList>
    </citation>
    <scope>NUCLEOTIDE SEQUENCE [LARGE SCALE GENOMIC DNA]</scope>
    <source>
        <strain evidence="7 9">CGMCC 4.2132</strain>
    </source>
</reference>